<evidence type="ECO:0000259" key="2">
    <source>
        <dbReference type="Pfam" id="PF01058"/>
    </source>
</evidence>
<dbReference type="InterPro" id="IPR037024">
    <property type="entry name" value="NiFe_Hase_small_N_sf"/>
</dbReference>
<dbReference type="Pfam" id="PF01058">
    <property type="entry name" value="Oxidored_q6"/>
    <property type="match status" value="1"/>
</dbReference>
<protein>
    <submittedName>
        <fullName evidence="3">Oxidoreductase</fullName>
    </submittedName>
</protein>
<name>A0ABV6YW75_UNCC1</name>
<proteinExistence type="predicted"/>
<dbReference type="InterPro" id="IPR006137">
    <property type="entry name" value="NADH_UbQ_OxRdtase-like_20kDa"/>
</dbReference>
<evidence type="ECO:0000256" key="1">
    <source>
        <dbReference type="ARBA" id="ARBA00023002"/>
    </source>
</evidence>
<dbReference type="SUPFAM" id="SSF56770">
    <property type="entry name" value="HydA/Nqo6-like"/>
    <property type="match status" value="1"/>
</dbReference>
<dbReference type="InterPro" id="IPR051349">
    <property type="entry name" value="Hydrogenase_assoc-protein"/>
</dbReference>
<dbReference type="Gene3D" id="3.40.50.700">
    <property type="entry name" value="NADH:ubiquinone oxidoreductase-like, 20kDa subunit"/>
    <property type="match status" value="1"/>
</dbReference>
<reference evidence="3 4" key="1">
    <citation type="submission" date="2024-09" db="EMBL/GenBank/DDBJ databases">
        <title>Laminarin stimulates single cell rates of sulfate reduction while oxygen inhibits transcriptomic activity in coastal marine sediment.</title>
        <authorList>
            <person name="Lindsay M."/>
            <person name="Orcutt B."/>
            <person name="Emerson D."/>
            <person name="Stepanauskas R."/>
            <person name="D'Angelo T."/>
        </authorList>
    </citation>
    <scope>NUCLEOTIDE SEQUENCE [LARGE SCALE GENOMIC DNA]</scope>
    <source>
        <strain evidence="3">SAG AM-311-K15</strain>
    </source>
</reference>
<dbReference type="PANTHER" id="PTHR42845">
    <property type="entry name" value="COENZYME F420-REDUCING HYDROGENASE, GAMMA SUBUNIT"/>
    <property type="match status" value="1"/>
</dbReference>
<evidence type="ECO:0000313" key="3">
    <source>
        <dbReference type="EMBL" id="MFC1850351.1"/>
    </source>
</evidence>
<evidence type="ECO:0000313" key="4">
    <source>
        <dbReference type="Proteomes" id="UP001594351"/>
    </source>
</evidence>
<dbReference type="PANTHER" id="PTHR42845:SF2">
    <property type="entry name" value="F420-NON-REDUCING HYDROGENASE VHU SUBUNIT G"/>
    <property type="match status" value="1"/>
</dbReference>
<organism evidence="3 4">
    <name type="scientific">candidate division CSSED10-310 bacterium</name>
    <dbReference type="NCBI Taxonomy" id="2855610"/>
    <lineage>
        <taxon>Bacteria</taxon>
        <taxon>Bacteria division CSSED10-310</taxon>
    </lineage>
</organism>
<sequence>MDTKIKLAINWAGACGGCDVSILDLAEKLLDVVELADIVYWPVALDFKRSDLIRMEPHSIDIGLFNGAVRTSEQLEDALLLRERCKIMVAFGSCASFGGIPGLANCFTSEEILRTVYQDTASTNNPQQIQPTPSVEVNGKMLTLPEFFPAVQALNQVVDVDYFLPGCPPPFERVLDLVTLVKNYREGANLPPAGTTLALDKALCFECPRQQRMSQQLSIPEIHRPHEIFIDPDKCFLEQGLICMGPATRGGCGFTCIQANMPCRGCFGPVQDMFDQGAEAISAIGSLLGDNDDYKPQQLIPKIARDLKDPLGTFYRFTLAQAILSRKVIDT</sequence>
<gene>
    <name evidence="3" type="ORF">ACFL27_09190</name>
</gene>
<feature type="domain" description="NADH:ubiquinone oxidoreductase-like 20kDa subunit" evidence="2">
    <location>
        <begin position="15"/>
        <end position="179"/>
    </location>
</feature>
<accession>A0ABV6YW75</accession>
<dbReference type="Proteomes" id="UP001594351">
    <property type="component" value="Unassembled WGS sequence"/>
</dbReference>
<keyword evidence="4" id="KW-1185">Reference proteome</keyword>
<dbReference type="EMBL" id="JBHPBY010000093">
    <property type="protein sequence ID" value="MFC1850351.1"/>
    <property type="molecule type" value="Genomic_DNA"/>
</dbReference>
<comment type="caution">
    <text evidence="3">The sequence shown here is derived from an EMBL/GenBank/DDBJ whole genome shotgun (WGS) entry which is preliminary data.</text>
</comment>
<keyword evidence="1" id="KW-0560">Oxidoreductase</keyword>